<gene>
    <name evidence="1" type="ORF">C7410_115186</name>
</gene>
<reference evidence="1 2" key="1">
    <citation type="submission" date="2018-06" db="EMBL/GenBank/DDBJ databases">
        <title>Genomic Encyclopedia of Type Strains, Phase IV (KMG-V): Genome sequencing to study the core and pangenomes of soil and plant-associated prokaryotes.</title>
        <authorList>
            <person name="Whitman W."/>
        </authorList>
    </citation>
    <scope>NUCLEOTIDE SEQUENCE [LARGE SCALE GENOMIC DNA]</scope>
    <source>
        <strain evidence="1 2">SRCL-318</strain>
    </source>
</reference>
<evidence type="ECO:0008006" key="3">
    <source>
        <dbReference type="Google" id="ProtNLM"/>
    </source>
</evidence>
<dbReference type="InterPro" id="IPR029052">
    <property type="entry name" value="Metallo-depent_PP-like"/>
</dbReference>
<name>A0A2V4TT73_9BURK</name>
<protein>
    <recommendedName>
        <fullName evidence="3">Calcineurin-like phosphoesterase family protein</fullName>
    </recommendedName>
</protein>
<dbReference type="SUPFAM" id="SSF56300">
    <property type="entry name" value="Metallo-dependent phosphatases"/>
    <property type="match status" value="1"/>
</dbReference>
<evidence type="ECO:0000313" key="2">
    <source>
        <dbReference type="Proteomes" id="UP000247772"/>
    </source>
</evidence>
<evidence type="ECO:0000313" key="1">
    <source>
        <dbReference type="EMBL" id="PYE21343.1"/>
    </source>
</evidence>
<dbReference type="OrthoDB" id="9067438at2"/>
<organism evidence="1 2">
    <name type="scientific">Paraburkholderia silvatlantica</name>
    <dbReference type="NCBI Taxonomy" id="321895"/>
    <lineage>
        <taxon>Bacteria</taxon>
        <taxon>Pseudomonadati</taxon>
        <taxon>Pseudomonadota</taxon>
        <taxon>Betaproteobacteria</taxon>
        <taxon>Burkholderiales</taxon>
        <taxon>Burkholderiaceae</taxon>
        <taxon>Paraburkholderia</taxon>
    </lineage>
</organism>
<accession>A0A2V4TT73</accession>
<dbReference type="RefSeq" id="WP_146242714.1">
    <property type="nucleotide sequence ID" value="NZ_QJSQ01000015.1"/>
</dbReference>
<dbReference type="EMBL" id="QJSQ01000015">
    <property type="protein sequence ID" value="PYE21343.1"/>
    <property type="molecule type" value="Genomic_DNA"/>
</dbReference>
<dbReference type="AlphaFoldDB" id="A0A2V4TT73"/>
<proteinExistence type="predicted"/>
<dbReference type="Proteomes" id="UP000247772">
    <property type="component" value="Unassembled WGS sequence"/>
</dbReference>
<sequence length="325" mass="36694">MKTLQELVEHHGGIRPAAKALAIPESTLRGRLKQLEMQVEAPEPELLPVEKLIERRKEQYQQKKRHELQRNLIPVKVKIDGPIGILHFGDPHVDDDGTDLSQLEAHMRLCQETEGLYGANIGDSQNNWVGRLGRLYGEQSTSAAESWQLAEWFLKNTPWLYLIGGNHDAWSGAGDPIRWIVGQAGVLYQSSEVRLNLCFPNKQEVRINARHDFSGHSIYNPAHGVTKALHFGVRDHIAICGHKHTSGYGVIKDPESGITMHAVQVASYKVYDRYARERGFRDQHLSPCAVTVIDPALPATHPDLVKVFWDAHEGAEYLTYKRSRK</sequence>
<comment type="caution">
    <text evidence="1">The sequence shown here is derived from an EMBL/GenBank/DDBJ whole genome shotgun (WGS) entry which is preliminary data.</text>
</comment>